<dbReference type="EMBL" id="QPJD01000009">
    <property type="protein sequence ID" value="RCW46521.1"/>
    <property type="molecule type" value="Genomic_DNA"/>
</dbReference>
<evidence type="ECO:0000313" key="3">
    <source>
        <dbReference type="EMBL" id="RCW46521.1"/>
    </source>
</evidence>
<dbReference type="Proteomes" id="UP000252415">
    <property type="component" value="Unassembled WGS sequence"/>
</dbReference>
<dbReference type="GO" id="GO:0035243">
    <property type="term" value="F:protein-arginine omega-N symmetric methyltransferase activity"/>
    <property type="evidence" value="ECO:0007669"/>
    <property type="project" value="TreeGrafter"/>
</dbReference>
<evidence type="ECO:0000313" key="4">
    <source>
        <dbReference type="Proteomes" id="UP000252415"/>
    </source>
</evidence>
<protein>
    <submittedName>
        <fullName evidence="3">SAM-dependent MidA family methyltransferase</fullName>
    </submittedName>
</protein>
<organism evidence="3 4">
    <name type="scientific">Paenibacillus prosopidis</name>
    <dbReference type="NCBI Taxonomy" id="630520"/>
    <lineage>
        <taxon>Bacteria</taxon>
        <taxon>Bacillati</taxon>
        <taxon>Bacillota</taxon>
        <taxon>Bacilli</taxon>
        <taxon>Bacillales</taxon>
        <taxon>Paenibacillaceae</taxon>
        <taxon>Paenibacillus</taxon>
    </lineage>
</organism>
<dbReference type="SUPFAM" id="SSF53335">
    <property type="entry name" value="S-adenosyl-L-methionine-dependent methyltransferases"/>
    <property type="match status" value="1"/>
</dbReference>
<dbReference type="PANTHER" id="PTHR12049">
    <property type="entry name" value="PROTEIN ARGININE METHYLTRANSFERASE NDUFAF7, MITOCHONDRIAL"/>
    <property type="match status" value="1"/>
</dbReference>
<gene>
    <name evidence="3" type="ORF">DFP97_109166</name>
</gene>
<dbReference type="RefSeq" id="WP_181873545.1">
    <property type="nucleotide sequence ID" value="NZ_QPJD01000009.1"/>
</dbReference>
<keyword evidence="4" id="KW-1185">Reference proteome</keyword>
<dbReference type="InterPro" id="IPR029063">
    <property type="entry name" value="SAM-dependent_MTases_sf"/>
</dbReference>
<dbReference type="AlphaFoldDB" id="A0A368VWJ0"/>
<dbReference type="PANTHER" id="PTHR12049:SF7">
    <property type="entry name" value="PROTEIN ARGININE METHYLTRANSFERASE NDUFAF7, MITOCHONDRIAL"/>
    <property type="match status" value="1"/>
</dbReference>
<evidence type="ECO:0000256" key="2">
    <source>
        <dbReference type="ARBA" id="ARBA00022679"/>
    </source>
</evidence>
<dbReference type="InterPro" id="IPR003788">
    <property type="entry name" value="NDUFAF7"/>
</dbReference>
<reference evidence="3 4" key="1">
    <citation type="submission" date="2018-07" db="EMBL/GenBank/DDBJ databases">
        <title>Genomic Encyclopedia of Type Strains, Phase III (KMG-III): the genomes of soil and plant-associated and newly described type strains.</title>
        <authorList>
            <person name="Whitman W."/>
        </authorList>
    </citation>
    <scope>NUCLEOTIDE SEQUENCE [LARGE SCALE GENOMIC DNA]</scope>
    <source>
        <strain evidence="3 4">CECT 7506</strain>
    </source>
</reference>
<name>A0A368VWJ0_9BACL</name>
<dbReference type="Gene3D" id="3.40.50.12710">
    <property type="match status" value="1"/>
</dbReference>
<dbReference type="Pfam" id="PF02636">
    <property type="entry name" value="Methyltransf_28"/>
    <property type="match status" value="1"/>
</dbReference>
<comment type="caution">
    <text evidence="3">The sequence shown here is derived from an EMBL/GenBank/DDBJ whole genome shotgun (WGS) entry which is preliminary data.</text>
</comment>
<evidence type="ECO:0000256" key="1">
    <source>
        <dbReference type="ARBA" id="ARBA00022603"/>
    </source>
</evidence>
<dbReference type="GO" id="GO:0032259">
    <property type="term" value="P:methylation"/>
    <property type="evidence" value="ECO:0007669"/>
    <property type="project" value="UniProtKB-KW"/>
</dbReference>
<proteinExistence type="predicted"/>
<accession>A0A368VWJ0</accession>
<keyword evidence="1 3" id="KW-0489">Methyltransferase</keyword>
<keyword evidence="2 3" id="KW-0808">Transferase</keyword>
<dbReference type="InterPro" id="IPR038375">
    <property type="entry name" value="NDUFAF7_sf"/>
</dbReference>
<sequence length="384" mass="42850">MTENALAVSIAKQITESSWTGWYMDAGGVTHTVKCIPFRQYMSCCLYDAEYGYYRSGPVRIGKKGDFYTSSGIGRVLAEVIAGYSLQYGRAIGKPLRLIEWGAGTGRLSAQIAAAGQTLSDHWEERFISILIEDHPSHALASREAFAALKGTIHAQPLLATSDEAWEADWLRQPALVLANELLDAFPVHRVQCVNGQLAELGVAGTAEHGFHDVYMPLTDPRISGWLVRDGIQLKEGQQTEVHAGAADFLKRLGSTMTEGRLLLIDYGHESAEYTAEHRMLGTLMCYWQHQASDSPFVRIGEQDITSHVPFTFIRHSAEESGWQVSSYSTQKQFLIDNGVFELLQNHNSTDPFSEMARMNRAIRQLLLSDQMSETFKVMVLDKR</sequence>